<comment type="caution">
    <text evidence="1">The sequence shown here is derived from an EMBL/GenBank/DDBJ whole genome shotgun (WGS) entry which is preliminary data.</text>
</comment>
<proteinExistence type="predicted"/>
<evidence type="ECO:0008006" key="4">
    <source>
        <dbReference type="Google" id="ProtNLM"/>
    </source>
</evidence>
<protein>
    <recommendedName>
        <fullName evidence="4">C-type lectin domain-containing protein</fullName>
    </recommendedName>
</protein>
<reference evidence="1" key="1">
    <citation type="submission" date="2021-02" db="EMBL/GenBank/DDBJ databases">
        <authorList>
            <person name="Nowell W R."/>
        </authorList>
    </citation>
    <scope>NUCLEOTIDE SEQUENCE</scope>
</reference>
<organism evidence="1 3">
    <name type="scientific">Didymodactylos carnosus</name>
    <dbReference type="NCBI Taxonomy" id="1234261"/>
    <lineage>
        <taxon>Eukaryota</taxon>
        <taxon>Metazoa</taxon>
        <taxon>Spiralia</taxon>
        <taxon>Gnathifera</taxon>
        <taxon>Rotifera</taxon>
        <taxon>Eurotatoria</taxon>
        <taxon>Bdelloidea</taxon>
        <taxon>Philodinida</taxon>
        <taxon>Philodinidae</taxon>
        <taxon>Didymodactylos</taxon>
    </lineage>
</organism>
<dbReference type="EMBL" id="CAJNOQ010013407">
    <property type="protein sequence ID" value="CAF1321039.1"/>
    <property type="molecule type" value="Genomic_DNA"/>
</dbReference>
<evidence type="ECO:0000313" key="1">
    <source>
        <dbReference type="EMBL" id="CAF1321039.1"/>
    </source>
</evidence>
<evidence type="ECO:0000313" key="3">
    <source>
        <dbReference type="Proteomes" id="UP000663829"/>
    </source>
</evidence>
<evidence type="ECO:0000313" key="2">
    <source>
        <dbReference type="EMBL" id="CAF4166977.1"/>
    </source>
</evidence>
<dbReference type="Proteomes" id="UP000663829">
    <property type="component" value="Unassembled WGS sequence"/>
</dbReference>
<dbReference type="InterPro" id="IPR016186">
    <property type="entry name" value="C-type_lectin-like/link_sf"/>
</dbReference>
<keyword evidence="3" id="KW-1185">Reference proteome</keyword>
<sequence>MFPKIRIQNVNTLFLRNVCKGPSIMHNGRQSQKLCKYPCPGLLRDDSSSVKYSGRMNNITCGGVETYSVYIEQSYHLKHGHLLHYQIEFSSCQKWQTIGGYEMSIIDIPKSGSDLNTVERCAALCLDQNATTKYLAFNSDDKCICILGTKTLILLQNRALYVSTLPNSTCDRYCNDSSPVQTYRCGSKKDPKIFAVYLLNGSCPETTIFMSELGKCVTKQYSGYYSGPTTCSPPMKEFVYDGSIAWSAYLRLLKKLELHDERVLIEFADHITPNNSWQCGLTTTTIASTTGDDDSPRPIYRIQRPMWSQFRTSAEQKRYLVYNSCLRDSESLSYYYSRSGYRVCIMEPVEKFSSSSGSDNNNSSYIISISQLNTICPHGWLDINHRCFRMTKQRKSMASAKNVCISNQDEDKVITLMGIVDDVQRKTENERNAGRPLEYQTEWEAKIGFYLLDKQLIQDKKDSNDDNTNANEDATLAPFDYDYPISGAASSSTQSSSSASLYPVLEYYVSDINDNNSSLVSDNKCMLVSRMSEGDIQLPKITVAQLTLPLSTQRSDCTEPRHVLCETSPVFVERGIYECYQKPLVMDLPALITNQMTHERCLTTCQELQTKLAIISKNMCYCQTNDWAATVNVTRDFQRYKAKSCGNACSGNPHEKCAEPYPNFVYDSCMLLNQRLISSITIQFRLQEHVSPRHCLALCVASKQKYSYIQNRTCLCTDNDLKQEQQSDDAEDIMLKGQNCSIPCDGNYLYSCGGEKNIYSMYMMQPKCNHGYEVGENDVQCVYSHFSSKTSSYEQAVSYCSSHGAKLAAVNDIVEIQDILPDSILHTRLMNYILLYKRFRHINDTRYFWLDRTQELPKNNSISDRILKQCSGTNSTAINLSQHCIVVKFETANDGGSVRCIDESSQCEEMSAMPVCIQAEEDTTLSTNTDTSSDKYTVESELHCDNDQYHYVGDYCYSIDLHEVSWADAVKQCEQQEASLFVPDKSVQMQLIKLLLTMKKTYSSNGFAHVGVYYDPKQQTVNQFSSKNDEKIIIPDSNAIYDVCDETFREKYESLNKTTLTPVPRAADITGCGYLEYDAYGTPLIRCDDLMCQKQAVVICQKSPTTIASDIKVER</sequence>
<dbReference type="EMBL" id="CAJOBC010047708">
    <property type="protein sequence ID" value="CAF4166977.1"/>
    <property type="molecule type" value="Genomic_DNA"/>
</dbReference>
<dbReference type="InterPro" id="IPR016187">
    <property type="entry name" value="CTDL_fold"/>
</dbReference>
<name>A0A815F6L1_9BILA</name>
<dbReference type="SUPFAM" id="SSF56436">
    <property type="entry name" value="C-type lectin-like"/>
    <property type="match status" value="3"/>
</dbReference>
<gene>
    <name evidence="1" type="ORF">GPM918_LOCUS29473</name>
    <name evidence="2" type="ORF">SRO942_LOCUS30055</name>
</gene>
<dbReference type="Proteomes" id="UP000681722">
    <property type="component" value="Unassembled WGS sequence"/>
</dbReference>
<dbReference type="AlphaFoldDB" id="A0A815F6L1"/>
<dbReference type="Gene3D" id="3.10.100.10">
    <property type="entry name" value="Mannose-Binding Protein A, subunit A"/>
    <property type="match status" value="1"/>
</dbReference>
<accession>A0A815F6L1</accession>